<dbReference type="InterPro" id="IPR035965">
    <property type="entry name" value="PAS-like_dom_sf"/>
</dbReference>
<protein>
    <recommendedName>
        <fullName evidence="3">PPM-type phosphatase domain-containing protein</fullName>
    </recommendedName>
</protein>
<dbReference type="SUPFAM" id="SSF55785">
    <property type="entry name" value="PYP-like sensor domain (PAS domain)"/>
    <property type="match status" value="1"/>
</dbReference>
<dbReference type="PANTHER" id="PTHR43156:SF2">
    <property type="entry name" value="STAGE II SPORULATION PROTEIN E"/>
    <property type="match status" value="1"/>
</dbReference>
<dbReference type="PANTHER" id="PTHR43156">
    <property type="entry name" value="STAGE II SPORULATION PROTEIN E-RELATED"/>
    <property type="match status" value="1"/>
</dbReference>
<dbReference type="InterPro" id="IPR001932">
    <property type="entry name" value="PPM-type_phosphatase-like_dom"/>
</dbReference>
<evidence type="ECO:0000259" key="3">
    <source>
        <dbReference type="PROSITE" id="PS51746"/>
    </source>
</evidence>
<dbReference type="EMBL" id="BAABHF010000081">
    <property type="protein sequence ID" value="GAA4522112.1"/>
    <property type="molecule type" value="Genomic_DNA"/>
</dbReference>
<dbReference type="RefSeq" id="WP_345475821.1">
    <property type="nucleotide sequence ID" value="NZ_BAABHF010000081.1"/>
</dbReference>
<keyword evidence="1" id="KW-0378">Hydrolase</keyword>
<feature type="region of interest" description="Disordered" evidence="2">
    <location>
        <begin position="84"/>
        <end position="103"/>
    </location>
</feature>
<evidence type="ECO:0000313" key="5">
    <source>
        <dbReference type="Proteomes" id="UP001500503"/>
    </source>
</evidence>
<dbReference type="Gene3D" id="3.60.40.10">
    <property type="entry name" value="PPM-type phosphatase domain"/>
    <property type="match status" value="1"/>
</dbReference>
<dbReference type="Pfam" id="PF03861">
    <property type="entry name" value="ANTAR"/>
    <property type="match status" value="1"/>
</dbReference>
<dbReference type="Pfam" id="PF08447">
    <property type="entry name" value="PAS_3"/>
    <property type="match status" value="1"/>
</dbReference>
<dbReference type="Pfam" id="PF07228">
    <property type="entry name" value="SpoIIE"/>
    <property type="match status" value="1"/>
</dbReference>
<dbReference type="PROSITE" id="PS51746">
    <property type="entry name" value="PPM_2"/>
    <property type="match status" value="1"/>
</dbReference>
<gene>
    <name evidence="4" type="ORF">GCM10023191_101130</name>
</gene>
<comment type="caution">
    <text evidence="4">The sequence shown here is derived from an EMBL/GenBank/DDBJ whole genome shotgun (WGS) entry which is preliminary data.</text>
</comment>
<evidence type="ECO:0000256" key="2">
    <source>
        <dbReference type="SAM" id="MobiDB-lite"/>
    </source>
</evidence>
<keyword evidence="5" id="KW-1185">Reference proteome</keyword>
<evidence type="ECO:0000313" key="4">
    <source>
        <dbReference type="EMBL" id="GAA4522112.1"/>
    </source>
</evidence>
<dbReference type="Gene3D" id="1.10.10.10">
    <property type="entry name" value="Winged helix-like DNA-binding domain superfamily/Winged helix DNA-binding domain"/>
    <property type="match status" value="1"/>
</dbReference>
<dbReference type="InterPro" id="IPR052016">
    <property type="entry name" value="Bact_Sigma-Reg"/>
</dbReference>
<proteinExistence type="predicted"/>
<dbReference type="InterPro" id="IPR005561">
    <property type="entry name" value="ANTAR"/>
</dbReference>
<feature type="domain" description="PPM-type phosphatase" evidence="3">
    <location>
        <begin position="300"/>
        <end position="509"/>
    </location>
</feature>
<dbReference type="SMART" id="SM01012">
    <property type="entry name" value="ANTAR"/>
    <property type="match status" value="1"/>
</dbReference>
<dbReference type="Proteomes" id="UP001500503">
    <property type="component" value="Unassembled WGS sequence"/>
</dbReference>
<reference evidence="5" key="1">
    <citation type="journal article" date="2019" name="Int. J. Syst. Evol. Microbiol.">
        <title>The Global Catalogue of Microorganisms (GCM) 10K type strain sequencing project: providing services to taxonomists for standard genome sequencing and annotation.</title>
        <authorList>
            <consortium name="The Broad Institute Genomics Platform"/>
            <consortium name="The Broad Institute Genome Sequencing Center for Infectious Disease"/>
            <person name="Wu L."/>
            <person name="Ma J."/>
        </authorList>
    </citation>
    <scope>NUCLEOTIDE SEQUENCE [LARGE SCALE GENOMIC DNA]</scope>
    <source>
        <strain evidence="5">JCM 17933</strain>
    </source>
</reference>
<name>A0ABP8R9D4_9ACTN</name>
<sequence length="510" mass="54833">MGIPHDHDGSGVERAASLADTVDRLRAELEQTHAVARRTAILEQAKGLLAERLGCGVAAAHTHLLEIARDSGISPEVAARLLLTPEPGGEDAPSPGVLSVLSPGVPDTDLAARLRARARPRVTPSPGPAPPAADDPAAQHEQTQRIGNLGWGLWDLTGGRIHWSDRLYRIFGRDPAEGPLPLERLAERVVPADVPLVVHLVRTLLDGTEKVDNEIRVLRGEETRDVRFMGEPVLDAYGTPAAVRCVCQDVTRWRLGERALKASRVQLERRLIAAERHQAIEMQRSILPLPEGIVEKPGLRAAVRYLPAGHSARVGGDWYETTAIDGEGVFLAIGDVSGHGLNAAAAMARLRNGLSGLAFSGAPPDRLLGWLNRLTLHWPTSLTATVLAGRYDPDERTLTWAQAGHLPPVLIREGKAVTLDPPEGILLGAMHEPEFAVETTSLEPGDLLLLYTDGLIERRERCLQEGLDLLVHAAATTGSGDPEGVLDHVLEAFGAPNPNDDTCVVAIQIE</sequence>
<feature type="region of interest" description="Disordered" evidence="2">
    <location>
        <begin position="118"/>
        <end position="142"/>
    </location>
</feature>
<dbReference type="InterPro" id="IPR036388">
    <property type="entry name" value="WH-like_DNA-bd_sf"/>
</dbReference>
<dbReference type="InterPro" id="IPR013655">
    <property type="entry name" value="PAS_fold_3"/>
</dbReference>
<organism evidence="4 5">
    <name type="scientific">Actinoallomurus oryzae</name>
    <dbReference type="NCBI Taxonomy" id="502180"/>
    <lineage>
        <taxon>Bacteria</taxon>
        <taxon>Bacillati</taxon>
        <taxon>Actinomycetota</taxon>
        <taxon>Actinomycetes</taxon>
        <taxon>Streptosporangiales</taxon>
        <taxon>Thermomonosporaceae</taxon>
        <taxon>Actinoallomurus</taxon>
    </lineage>
</organism>
<dbReference type="InterPro" id="IPR036457">
    <property type="entry name" value="PPM-type-like_dom_sf"/>
</dbReference>
<dbReference type="SMART" id="SM00331">
    <property type="entry name" value="PP2C_SIG"/>
    <property type="match status" value="1"/>
</dbReference>
<accession>A0ABP8R9D4</accession>
<dbReference type="SUPFAM" id="SSF81606">
    <property type="entry name" value="PP2C-like"/>
    <property type="match status" value="1"/>
</dbReference>
<feature type="compositionally biased region" description="Pro residues" evidence="2">
    <location>
        <begin position="123"/>
        <end position="133"/>
    </location>
</feature>
<evidence type="ECO:0000256" key="1">
    <source>
        <dbReference type="ARBA" id="ARBA00022801"/>
    </source>
</evidence>
<dbReference type="Gene3D" id="3.30.450.20">
    <property type="entry name" value="PAS domain"/>
    <property type="match status" value="1"/>
</dbReference>